<comment type="similarity">
    <text evidence="1 5 6">Belongs to the peptidase S8 family.</text>
</comment>
<feature type="active site" description="Charge relay system" evidence="5">
    <location>
        <position position="344"/>
    </location>
</feature>
<keyword evidence="7" id="KW-0732">Signal</keyword>
<evidence type="ECO:0000313" key="10">
    <source>
        <dbReference type="EMBL" id="MBZ2208715.1"/>
    </source>
</evidence>
<dbReference type="InterPro" id="IPR023827">
    <property type="entry name" value="Peptidase_S8_Asp-AS"/>
</dbReference>
<dbReference type="InterPro" id="IPR022398">
    <property type="entry name" value="Peptidase_S8_His-AS"/>
</dbReference>
<keyword evidence="3 5" id="KW-0378">Hydrolase</keyword>
<dbReference type="Gene3D" id="2.60.40.10">
    <property type="entry name" value="Immunoglobulins"/>
    <property type="match status" value="2"/>
</dbReference>
<accession>A0ABS7SRZ4</accession>
<comment type="caution">
    <text evidence="10">The sequence shown here is derived from an EMBL/GenBank/DDBJ whole genome shotgun (WGS) entry which is preliminary data.</text>
</comment>
<evidence type="ECO:0000256" key="5">
    <source>
        <dbReference type="PROSITE-ProRule" id="PRU01240"/>
    </source>
</evidence>
<dbReference type="PIRSF" id="PIRSF037901">
    <property type="entry name" value="Subtilisin_rel_Nmul_A1891"/>
    <property type="match status" value="1"/>
</dbReference>
<dbReference type="InterPro" id="IPR050131">
    <property type="entry name" value="Peptidase_S8_subtilisin-like"/>
</dbReference>
<reference evidence="10 11" key="1">
    <citation type="submission" date="2021-08" db="EMBL/GenBank/DDBJ databases">
        <title>Massilia sp. R798.</title>
        <authorList>
            <person name="Baek J.H."/>
            <person name="Jung H.S."/>
            <person name="Kim K.R."/>
            <person name="Jeon C.O."/>
        </authorList>
    </citation>
    <scope>NUCLEOTIDE SEQUENCE [LARGE SCALE GENOMIC DNA]</scope>
    <source>
        <strain evidence="10 11">R798</strain>
    </source>
</reference>
<feature type="active site" description="Charge relay system" evidence="5">
    <location>
        <position position="154"/>
    </location>
</feature>
<dbReference type="PRINTS" id="PR00723">
    <property type="entry name" value="SUBTILISIN"/>
</dbReference>
<evidence type="ECO:0000313" key="11">
    <source>
        <dbReference type="Proteomes" id="UP000809349"/>
    </source>
</evidence>
<sequence length="611" mass="62227">MLLTSNLSRSSLPARATVFALALAGAFAVPTAVAAQLEPGVNDYVRGRLLIEVKPGMSTESLDKLVKPHKGKSRKIGQSNLHIVELPANASETAILKQLQHRPEFKYAELDRIVESTLAVNDPYIGSAWHVNKIGASTAWDSSAGAGITIAILDSGIEASHPDLKANLVAGRNIYDNNADVSDICGHGTAVAGAAAASTNNGLGVAGIAGAAKIMPLRIAYWNTTYNNCYATYSSIAAGITYAADNGARIANASYARLAASSAVLSAARYMKSKGGLVFVSAGNANVDEKIVADPALVVVSSTTSSDTRSSFSSYGSAVSLAAPGSGIWTTTLSGKYASKNGTSFSSPVAAGVAAMMMAARPELSADTIQSLLYSTAVDLGSAGRDIYYGYGRVNAAAAVAAAKNYGVPGDSTAPTAAISAPLGSVTVSGAVAVNVSAADNVGVTRVELKANGTVVAVDNAAPYSFSWDSTGVANGMVNLVAVAYDAAGNAGSSTNVAVNVANVVAEPVPAPTTEPTVDTVKPVVTITNPVAGNVSGTLTISVSATDNRDVSGLRLQLLIDGVLRAYGNGGTLAWTWEAHKYVARAHTIKATAKDKAGNLTETTVIVNVVK</sequence>
<gene>
    <name evidence="10" type="ORF">I4X03_015725</name>
</gene>
<dbReference type="InterPro" id="IPR013783">
    <property type="entry name" value="Ig-like_fold"/>
</dbReference>
<dbReference type="Pfam" id="PF17957">
    <property type="entry name" value="Big_7"/>
    <property type="match status" value="2"/>
</dbReference>
<evidence type="ECO:0000259" key="9">
    <source>
        <dbReference type="Pfam" id="PF22148"/>
    </source>
</evidence>
<dbReference type="InterPro" id="IPR036852">
    <property type="entry name" value="Peptidase_S8/S53_dom_sf"/>
</dbReference>
<evidence type="ECO:0000256" key="7">
    <source>
        <dbReference type="SAM" id="SignalP"/>
    </source>
</evidence>
<dbReference type="SUPFAM" id="SSF52743">
    <property type="entry name" value="Subtilisin-like"/>
    <property type="match status" value="1"/>
</dbReference>
<dbReference type="EMBL" id="JAFBIL020000006">
    <property type="protein sequence ID" value="MBZ2208715.1"/>
    <property type="molecule type" value="Genomic_DNA"/>
</dbReference>
<feature type="signal peptide" evidence="7">
    <location>
        <begin position="1"/>
        <end position="34"/>
    </location>
</feature>
<dbReference type="PANTHER" id="PTHR43806:SF11">
    <property type="entry name" value="CEREVISIN-RELATED"/>
    <property type="match status" value="1"/>
</dbReference>
<evidence type="ECO:0000256" key="1">
    <source>
        <dbReference type="ARBA" id="ARBA00011073"/>
    </source>
</evidence>
<evidence type="ECO:0000259" key="8">
    <source>
        <dbReference type="Pfam" id="PF00082"/>
    </source>
</evidence>
<keyword evidence="11" id="KW-1185">Reference proteome</keyword>
<evidence type="ECO:0000256" key="2">
    <source>
        <dbReference type="ARBA" id="ARBA00022670"/>
    </source>
</evidence>
<protein>
    <submittedName>
        <fullName evidence="10">S8 family serine peptidase</fullName>
    </submittedName>
</protein>
<evidence type="ECO:0000256" key="3">
    <source>
        <dbReference type="ARBA" id="ARBA00022801"/>
    </source>
</evidence>
<feature type="domain" description="Peptidase S8/S53" evidence="8">
    <location>
        <begin position="145"/>
        <end position="392"/>
    </location>
</feature>
<dbReference type="InterPro" id="IPR023828">
    <property type="entry name" value="Peptidase_S8_Ser-AS"/>
</dbReference>
<feature type="chain" id="PRO_5045522330" evidence="7">
    <location>
        <begin position="35"/>
        <end position="611"/>
    </location>
</feature>
<dbReference type="PROSITE" id="PS00138">
    <property type="entry name" value="SUBTILASE_SER"/>
    <property type="match status" value="1"/>
</dbReference>
<proteinExistence type="inferred from homology"/>
<dbReference type="InterPro" id="IPR017315">
    <property type="entry name" value="Pep_S8A_subtilisin_pbac-2"/>
</dbReference>
<dbReference type="InterPro" id="IPR000209">
    <property type="entry name" value="Peptidase_S8/S53_dom"/>
</dbReference>
<dbReference type="InterPro" id="IPR015500">
    <property type="entry name" value="Peptidase_S8_subtilisin-rel"/>
</dbReference>
<dbReference type="Gene3D" id="3.40.50.200">
    <property type="entry name" value="Peptidase S8/S53 domain"/>
    <property type="match status" value="1"/>
</dbReference>
<evidence type="ECO:0000256" key="4">
    <source>
        <dbReference type="ARBA" id="ARBA00022825"/>
    </source>
</evidence>
<feature type="domain" description="Fervidolysin-like N-terminal prodomain" evidence="9">
    <location>
        <begin position="33"/>
        <end position="110"/>
    </location>
</feature>
<organism evidence="10 11">
    <name type="scientific">Massilia soli</name>
    <dbReference type="NCBI Taxonomy" id="2792854"/>
    <lineage>
        <taxon>Bacteria</taxon>
        <taxon>Pseudomonadati</taxon>
        <taxon>Pseudomonadota</taxon>
        <taxon>Betaproteobacteria</taxon>
        <taxon>Burkholderiales</taxon>
        <taxon>Oxalobacteraceae</taxon>
        <taxon>Telluria group</taxon>
        <taxon>Massilia</taxon>
    </lineage>
</organism>
<keyword evidence="4 5" id="KW-0720">Serine protease</keyword>
<feature type="active site" description="Charge relay system" evidence="5">
    <location>
        <position position="187"/>
    </location>
</feature>
<dbReference type="InterPro" id="IPR054399">
    <property type="entry name" value="Fervidolysin-like_N_prodom"/>
</dbReference>
<dbReference type="Pfam" id="PF22148">
    <property type="entry name" value="Fervidolysin_NPro-like"/>
    <property type="match status" value="1"/>
</dbReference>
<dbReference type="PANTHER" id="PTHR43806">
    <property type="entry name" value="PEPTIDASE S8"/>
    <property type="match status" value="1"/>
</dbReference>
<evidence type="ECO:0000256" key="6">
    <source>
        <dbReference type="RuleBase" id="RU003355"/>
    </source>
</evidence>
<dbReference type="PROSITE" id="PS00136">
    <property type="entry name" value="SUBTILASE_ASP"/>
    <property type="match status" value="1"/>
</dbReference>
<dbReference type="PROSITE" id="PS51892">
    <property type="entry name" value="SUBTILASE"/>
    <property type="match status" value="1"/>
</dbReference>
<dbReference type="PROSITE" id="PS00137">
    <property type="entry name" value="SUBTILASE_HIS"/>
    <property type="match status" value="1"/>
</dbReference>
<dbReference type="RefSeq" id="WP_223469194.1">
    <property type="nucleotide sequence ID" value="NZ_JAFBIL020000006.1"/>
</dbReference>
<name>A0ABS7SRZ4_9BURK</name>
<keyword evidence="2 5" id="KW-0645">Protease</keyword>
<dbReference type="Pfam" id="PF00082">
    <property type="entry name" value="Peptidase_S8"/>
    <property type="match status" value="1"/>
</dbReference>
<dbReference type="Proteomes" id="UP000809349">
    <property type="component" value="Unassembled WGS sequence"/>
</dbReference>